<name>A0ABT9ZA70_9BACI</name>
<feature type="transmembrane region" description="Helical" evidence="1">
    <location>
        <begin position="76"/>
        <end position="97"/>
    </location>
</feature>
<evidence type="ECO:0000313" key="3">
    <source>
        <dbReference type="EMBL" id="MDQ0228930.1"/>
    </source>
</evidence>
<dbReference type="RefSeq" id="WP_307335774.1">
    <property type="nucleotide sequence ID" value="NZ_JAUSUD010000001.1"/>
</dbReference>
<comment type="caution">
    <text evidence="1">Lacks conserved residue(s) required for the propagation of feature annotation.</text>
</comment>
<feature type="transmembrane region" description="Helical" evidence="1">
    <location>
        <begin position="40"/>
        <end position="64"/>
    </location>
</feature>
<reference evidence="3 4" key="1">
    <citation type="submission" date="2023-07" db="EMBL/GenBank/DDBJ databases">
        <title>Genomic Encyclopedia of Type Strains, Phase IV (KMG-IV): sequencing the most valuable type-strain genomes for metagenomic binning, comparative biology and taxonomic classification.</title>
        <authorList>
            <person name="Goeker M."/>
        </authorList>
    </citation>
    <scope>NUCLEOTIDE SEQUENCE [LARGE SCALE GENOMIC DNA]</scope>
    <source>
        <strain evidence="3 4">DSM 29005</strain>
    </source>
</reference>
<keyword evidence="1" id="KW-1133">Transmembrane helix</keyword>
<organism evidence="3 4">
    <name type="scientific">Metabacillus malikii</name>
    <dbReference type="NCBI Taxonomy" id="1504265"/>
    <lineage>
        <taxon>Bacteria</taxon>
        <taxon>Bacillati</taxon>
        <taxon>Bacillota</taxon>
        <taxon>Bacilli</taxon>
        <taxon>Bacillales</taxon>
        <taxon>Bacillaceae</taxon>
        <taxon>Metabacillus</taxon>
    </lineage>
</organism>
<feature type="transmembrane region" description="Helical" evidence="1">
    <location>
        <begin position="6"/>
        <end position="28"/>
    </location>
</feature>
<feature type="transmembrane region" description="Helical" evidence="1">
    <location>
        <begin position="140"/>
        <end position="161"/>
    </location>
</feature>
<dbReference type="InterPro" id="IPR005330">
    <property type="entry name" value="MHYT_dom"/>
</dbReference>
<accession>A0ABT9ZA70</accession>
<dbReference type="EMBL" id="JAUSUD010000001">
    <property type="protein sequence ID" value="MDQ0228930.1"/>
    <property type="molecule type" value="Genomic_DNA"/>
</dbReference>
<dbReference type="PANTHER" id="PTHR35152:SF1">
    <property type="entry name" value="DOMAIN SIGNALLING PROTEIN, PUTATIVE (AFU_ORTHOLOGUE AFUA_5G11310)-RELATED"/>
    <property type="match status" value="1"/>
</dbReference>
<keyword evidence="1" id="KW-0812">Transmembrane</keyword>
<gene>
    <name evidence="3" type="ORF">J2S19_000180</name>
</gene>
<evidence type="ECO:0000256" key="1">
    <source>
        <dbReference type="PROSITE-ProRule" id="PRU00244"/>
    </source>
</evidence>
<sequence length="172" mass="19860">MSIYSNSIFFIILSIFISIISSYTALLIVERIIENRQSKLRWVITGSFILGTGIFSMHFVGMMSMDQFFTFSYNPLLLLLSLISAVCTGLFAFLTLLRRENTIWNIIISGFLVATGIIMMHYIGLYSIDGFEVHFQSKYLYISIFICFLFSFLAIFVFVNIKKNGRDRLCRL</sequence>
<feature type="transmembrane region" description="Helical" evidence="1">
    <location>
        <begin position="104"/>
        <end position="128"/>
    </location>
</feature>
<dbReference type="PROSITE" id="PS50924">
    <property type="entry name" value="MHYT"/>
    <property type="match status" value="1"/>
</dbReference>
<evidence type="ECO:0000259" key="2">
    <source>
        <dbReference type="PROSITE" id="PS50924"/>
    </source>
</evidence>
<keyword evidence="1" id="KW-0472">Membrane</keyword>
<keyword evidence="4" id="KW-1185">Reference proteome</keyword>
<comment type="caution">
    <text evidence="3">The sequence shown here is derived from an EMBL/GenBank/DDBJ whole genome shotgun (WGS) entry which is preliminary data.</text>
</comment>
<dbReference type="Proteomes" id="UP001234495">
    <property type="component" value="Unassembled WGS sequence"/>
</dbReference>
<feature type="domain" description="MHYT" evidence="2">
    <location>
        <begin position="6"/>
        <end position="172"/>
    </location>
</feature>
<protein>
    <submittedName>
        <fullName evidence="3">NO-binding membrane sensor protein with MHYT domain</fullName>
    </submittedName>
</protein>
<dbReference type="Pfam" id="PF03707">
    <property type="entry name" value="MHYT"/>
    <property type="match status" value="2"/>
</dbReference>
<proteinExistence type="predicted"/>
<dbReference type="PANTHER" id="PTHR35152">
    <property type="entry name" value="DOMAIN SIGNALLING PROTEIN, PUTATIVE (AFU_ORTHOLOGUE AFUA_5G11310)-RELATED"/>
    <property type="match status" value="1"/>
</dbReference>
<evidence type="ECO:0000313" key="4">
    <source>
        <dbReference type="Proteomes" id="UP001234495"/>
    </source>
</evidence>